<evidence type="ECO:0000256" key="7">
    <source>
        <dbReference type="ARBA" id="ARBA00022824"/>
    </source>
</evidence>
<feature type="compositionally biased region" description="Low complexity" evidence="11">
    <location>
        <begin position="18"/>
        <end position="35"/>
    </location>
</feature>
<dbReference type="PANTHER" id="PTHR12413">
    <property type="entry name" value="DOLICHYL GLYCOSYLTRANSFERASE"/>
    <property type="match status" value="1"/>
</dbReference>
<name>A0ABQ8V0L5_9AGAR</name>
<dbReference type="EMBL" id="JANVFT010000102">
    <property type="protein sequence ID" value="KAJ4468085.1"/>
    <property type="molecule type" value="Genomic_DNA"/>
</dbReference>
<feature type="compositionally biased region" description="Basic residues" evidence="11">
    <location>
        <begin position="718"/>
        <end position="727"/>
    </location>
</feature>
<dbReference type="InterPro" id="IPR004856">
    <property type="entry name" value="Glyco_trans_ALG6/ALG8"/>
</dbReference>
<evidence type="ECO:0000256" key="9">
    <source>
        <dbReference type="ARBA" id="ARBA00023136"/>
    </source>
</evidence>
<comment type="similarity">
    <text evidence="3 10">Belongs to the ALG6/ALG8 glucosyltransferase family.</text>
</comment>
<feature type="transmembrane region" description="Helical" evidence="10">
    <location>
        <begin position="261"/>
        <end position="282"/>
    </location>
</feature>
<feature type="transmembrane region" description="Helical" evidence="10">
    <location>
        <begin position="321"/>
        <end position="343"/>
    </location>
</feature>
<organism evidence="12 13">
    <name type="scientific">Lentinula lateritia</name>
    <dbReference type="NCBI Taxonomy" id="40482"/>
    <lineage>
        <taxon>Eukaryota</taxon>
        <taxon>Fungi</taxon>
        <taxon>Dikarya</taxon>
        <taxon>Basidiomycota</taxon>
        <taxon>Agaricomycotina</taxon>
        <taxon>Agaricomycetes</taxon>
        <taxon>Agaricomycetidae</taxon>
        <taxon>Agaricales</taxon>
        <taxon>Marasmiineae</taxon>
        <taxon>Omphalotaceae</taxon>
        <taxon>Lentinula</taxon>
    </lineage>
</organism>
<evidence type="ECO:0000256" key="11">
    <source>
        <dbReference type="SAM" id="MobiDB-lite"/>
    </source>
</evidence>
<feature type="transmembrane region" description="Helical" evidence="10">
    <location>
        <begin position="451"/>
        <end position="472"/>
    </location>
</feature>
<evidence type="ECO:0000256" key="3">
    <source>
        <dbReference type="ARBA" id="ARBA00008715"/>
    </source>
</evidence>
<keyword evidence="7 10" id="KW-0256">Endoplasmic reticulum</keyword>
<comment type="subcellular location">
    <subcellularLocation>
        <location evidence="1 10">Endoplasmic reticulum membrane</location>
        <topology evidence="1 10">Multi-pass membrane protein</topology>
    </subcellularLocation>
</comment>
<evidence type="ECO:0000256" key="2">
    <source>
        <dbReference type="ARBA" id="ARBA00004922"/>
    </source>
</evidence>
<evidence type="ECO:0000313" key="12">
    <source>
        <dbReference type="EMBL" id="KAJ4468085.1"/>
    </source>
</evidence>
<accession>A0ABQ8V0L5</accession>
<feature type="region of interest" description="Disordered" evidence="11">
    <location>
        <begin position="712"/>
        <end position="750"/>
    </location>
</feature>
<evidence type="ECO:0000256" key="4">
    <source>
        <dbReference type="ARBA" id="ARBA00022676"/>
    </source>
</evidence>
<feature type="region of interest" description="Disordered" evidence="11">
    <location>
        <begin position="1"/>
        <end position="41"/>
    </location>
</feature>
<evidence type="ECO:0000256" key="10">
    <source>
        <dbReference type="RuleBase" id="RU363110"/>
    </source>
</evidence>
<evidence type="ECO:0000256" key="8">
    <source>
        <dbReference type="ARBA" id="ARBA00022989"/>
    </source>
</evidence>
<protein>
    <recommendedName>
        <fullName evidence="10">Alpha-1,3-glucosyltransferase</fullName>
        <ecNumber evidence="10">2.4.1.-</ecNumber>
    </recommendedName>
</protein>
<feature type="region of interest" description="Disordered" evidence="11">
    <location>
        <begin position="84"/>
        <end position="118"/>
    </location>
</feature>
<reference evidence="12" key="1">
    <citation type="submission" date="2022-08" db="EMBL/GenBank/DDBJ databases">
        <title>A Global Phylogenomic Analysis of the Shiitake Genus Lentinula.</title>
        <authorList>
            <consortium name="DOE Joint Genome Institute"/>
            <person name="Sierra-Patev S."/>
            <person name="Min B."/>
            <person name="Naranjo-Ortiz M."/>
            <person name="Looney B."/>
            <person name="Konkel Z."/>
            <person name="Slot J.C."/>
            <person name="Sakamoto Y."/>
            <person name="Steenwyk J.L."/>
            <person name="Rokas A."/>
            <person name="Carro J."/>
            <person name="Camarero S."/>
            <person name="Ferreira P."/>
            <person name="Molpeceres G."/>
            <person name="Ruiz-Duenas F.J."/>
            <person name="Serrano A."/>
            <person name="Henrissat B."/>
            <person name="Drula E."/>
            <person name="Hughes K.W."/>
            <person name="Mata J.L."/>
            <person name="Ishikawa N.K."/>
            <person name="Vargas-Isla R."/>
            <person name="Ushijima S."/>
            <person name="Smith C.A."/>
            <person name="Ahrendt S."/>
            <person name="Andreopoulos W."/>
            <person name="He G."/>
            <person name="Labutti K."/>
            <person name="Lipzen A."/>
            <person name="Ng V."/>
            <person name="Riley R."/>
            <person name="Sandor L."/>
            <person name="Barry K."/>
            <person name="Martinez A.T."/>
            <person name="Xiao Y."/>
            <person name="Gibbons J.G."/>
            <person name="Terashima K."/>
            <person name="Grigoriev I.V."/>
            <person name="Hibbett D.S."/>
        </authorList>
    </citation>
    <scope>NUCLEOTIDE SEQUENCE</scope>
    <source>
        <strain evidence="12">RHP3577 ss4</strain>
    </source>
</reference>
<feature type="transmembrane region" description="Helical" evidence="10">
    <location>
        <begin position="355"/>
        <end position="375"/>
    </location>
</feature>
<gene>
    <name evidence="12" type="ORF">C8R41DRAFT_890089</name>
</gene>
<feature type="transmembrane region" description="Helical" evidence="10">
    <location>
        <begin position="610"/>
        <end position="628"/>
    </location>
</feature>
<feature type="transmembrane region" description="Helical" evidence="10">
    <location>
        <begin position="640"/>
        <end position="660"/>
    </location>
</feature>
<keyword evidence="13" id="KW-1185">Reference proteome</keyword>
<keyword evidence="8 10" id="KW-1133">Transmembrane helix</keyword>
<evidence type="ECO:0000256" key="5">
    <source>
        <dbReference type="ARBA" id="ARBA00022679"/>
    </source>
</evidence>
<dbReference type="Proteomes" id="UP001150217">
    <property type="component" value="Unassembled WGS sequence"/>
</dbReference>
<feature type="transmembrane region" description="Helical" evidence="10">
    <location>
        <begin position="160"/>
        <end position="181"/>
    </location>
</feature>
<feature type="transmembrane region" description="Helical" evidence="10">
    <location>
        <begin position="294"/>
        <end position="315"/>
    </location>
</feature>
<feature type="transmembrane region" description="Helical" evidence="10">
    <location>
        <begin position="381"/>
        <end position="401"/>
    </location>
</feature>
<feature type="compositionally biased region" description="Low complexity" evidence="11">
    <location>
        <begin position="728"/>
        <end position="745"/>
    </location>
</feature>
<dbReference type="Pfam" id="PF03155">
    <property type="entry name" value="Alg6_Alg8"/>
    <property type="match status" value="1"/>
</dbReference>
<evidence type="ECO:0000313" key="13">
    <source>
        <dbReference type="Proteomes" id="UP001150217"/>
    </source>
</evidence>
<keyword evidence="9 10" id="KW-0472">Membrane</keyword>
<feature type="compositionally biased region" description="Polar residues" evidence="11">
    <location>
        <begin position="90"/>
        <end position="118"/>
    </location>
</feature>
<dbReference type="PANTHER" id="PTHR12413:SF1">
    <property type="entry name" value="DOLICHYL PYROPHOSPHATE MAN9GLCNAC2 ALPHA-1,3-GLUCOSYLTRANSFERASE"/>
    <property type="match status" value="1"/>
</dbReference>
<evidence type="ECO:0000256" key="1">
    <source>
        <dbReference type="ARBA" id="ARBA00004477"/>
    </source>
</evidence>
<dbReference type="EC" id="2.4.1.-" evidence="10"/>
<comment type="caution">
    <text evidence="12">The sequence shown here is derived from an EMBL/GenBank/DDBJ whole genome shotgun (WGS) entry which is preliminary data.</text>
</comment>
<keyword evidence="5 10" id="KW-0808">Transferase</keyword>
<sequence length="765" mass="84479">MTMADFPEPASLSRSKDAQQSSQSSHSIPGSSSTSTYASAGNPLVINTHNIRRPHHQQSPSSEIIAPTPRRHLLESNASHSWLHTPPLSPVSSRGISPTSTRATSPHSHLTRGTNGQQSFGSIMELSAPKLTIVKVAHTSESGMGRRWIRWSHKRGMRSSLIALIFLACVFLKLSLGLGSYSGENTPPMYGDYEAQRHWMEITIHIPIHQWYKYDLQYWGLDYPPLTAYVSWICGIAAHSINPTWVALDSSRGIETASSKLFMRASVVVFDALICVPALLLFSRTWFSTRSQRTQDLAFLLLMLHPALLLVDFGHFQYNSIMLGLTIMAMNFFATGQDLLGAVSFVLSLGFKQMALYYAPAIGSYLVAKCVLLGPANGGRLFVHLALTTVATFMLLFLPWIPPFSASPLLILDPIYRIFPFARGLFEDKVANFWCASNVVMKWKKWADQEILVKAAAVLTLLGFLPSVIVVGKAAWDLKVWNEPAATKVVESNGESEPEGSSSHTQILPLLPYALLNSSMSFFLFSFQVHEKTILLPLMPLMLLFSGATSDSEVYSWGALGSNVAVFSMWPLLKKDGLALSYFSLTLLWNRLIGHDPIKLIYTAFPFNSYVHLFSAGVYAAVISLHLLELIVAPPARYPDLFPVLNVLISTPVFVCLWLWSIKCCVQVSWAITGPLAFGEAENEHSKRSSTTLSDVNERRFSFVAKSDRTRAASLGHARGKRVRRSSTHSATGSATSTAIPPSSSVFRGNAGSNFVEERVRAYPE</sequence>
<keyword evidence="4 10" id="KW-0328">Glycosyltransferase</keyword>
<comment type="pathway">
    <text evidence="2 10">Protein modification; protein glycosylation.</text>
</comment>
<evidence type="ECO:0000256" key="6">
    <source>
        <dbReference type="ARBA" id="ARBA00022692"/>
    </source>
</evidence>
<proteinExistence type="inferred from homology"/>
<keyword evidence="6 10" id="KW-0812">Transmembrane</keyword>